<dbReference type="RefSeq" id="WP_188388314.1">
    <property type="nucleotide sequence ID" value="NZ_BMFK01000001.1"/>
</dbReference>
<reference evidence="2" key="2">
    <citation type="submission" date="2020-09" db="EMBL/GenBank/DDBJ databases">
        <authorList>
            <person name="Sun Q."/>
            <person name="Zhou Y."/>
        </authorList>
    </citation>
    <scope>NUCLEOTIDE SEQUENCE</scope>
    <source>
        <strain evidence="2">CGMCC 1.12698</strain>
    </source>
</reference>
<keyword evidence="3" id="KW-1185">Reference proteome</keyword>
<dbReference type="EMBL" id="BMFK01000001">
    <property type="protein sequence ID" value="GGE70996.1"/>
    <property type="molecule type" value="Genomic_DNA"/>
</dbReference>
<evidence type="ECO:0000313" key="2">
    <source>
        <dbReference type="EMBL" id="GGE70996.1"/>
    </source>
</evidence>
<comment type="caution">
    <text evidence="2">The sequence shown here is derived from an EMBL/GenBank/DDBJ whole genome shotgun (WGS) entry which is preliminary data.</text>
</comment>
<protein>
    <submittedName>
        <fullName evidence="2">Uncharacterized protein</fullName>
    </submittedName>
</protein>
<accession>A0A917ERJ9</accession>
<reference evidence="2" key="1">
    <citation type="journal article" date="2014" name="Int. J. Syst. Evol. Microbiol.">
        <title>Complete genome sequence of Corynebacterium casei LMG S-19264T (=DSM 44701T), isolated from a smear-ripened cheese.</title>
        <authorList>
            <consortium name="US DOE Joint Genome Institute (JGI-PGF)"/>
            <person name="Walter F."/>
            <person name="Albersmeier A."/>
            <person name="Kalinowski J."/>
            <person name="Ruckert C."/>
        </authorList>
    </citation>
    <scope>NUCLEOTIDE SEQUENCE</scope>
    <source>
        <strain evidence="2">CGMCC 1.12698</strain>
    </source>
</reference>
<proteinExistence type="predicted"/>
<dbReference type="Proteomes" id="UP000605259">
    <property type="component" value="Unassembled WGS sequence"/>
</dbReference>
<organism evidence="2 3">
    <name type="scientific">Priestia taiwanensis</name>
    <dbReference type="NCBI Taxonomy" id="1347902"/>
    <lineage>
        <taxon>Bacteria</taxon>
        <taxon>Bacillati</taxon>
        <taxon>Bacillota</taxon>
        <taxon>Bacilli</taxon>
        <taxon>Bacillales</taxon>
        <taxon>Bacillaceae</taxon>
        <taxon>Priestia</taxon>
    </lineage>
</organism>
<gene>
    <name evidence="2" type="ORF">GCM10007140_21060</name>
</gene>
<dbReference type="AlphaFoldDB" id="A0A917ERJ9"/>
<feature type="chain" id="PRO_5037208082" evidence="1">
    <location>
        <begin position="25"/>
        <end position="83"/>
    </location>
</feature>
<name>A0A917ERJ9_9BACI</name>
<evidence type="ECO:0000256" key="1">
    <source>
        <dbReference type="SAM" id="SignalP"/>
    </source>
</evidence>
<keyword evidence="1" id="KW-0732">Signal</keyword>
<feature type="signal peptide" evidence="1">
    <location>
        <begin position="1"/>
        <end position="24"/>
    </location>
</feature>
<evidence type="ECO:0000313" key="3">
    <source>
        <dbReference type="Proteomes" id="UP000605259"/>
    </source>
</evidence>
<sequence>MNKKMMFSLCFAGLLALPVNTAFSEDRSITVTKEEQTIRESIQIAGQDTSITITAEEQTTIENSSIKKGVFQQNNGTSFLFSK</sequence>